<keyword evidence="4" id="KW-1185">Reference proteome</keyword>
<reference evidence="4" key="1">
    <citation type="submission" date="2019-05" db="EMBL/GenBank/DDBJ databases">
        <title>Flavobacterium profundi sp. nov., isolated from a deep-sea seamount.</title>
        <authorList>
            <person name="Zhang D.-C."/>
        </authorList>
    </citation>
    <scope>NUCLEOTIDE SEQUENCE [LARGE SCALE GENOMIC DNA]</scope>
    <source>
        <strain evidence="4">EC11</strain>
    </source>
</reference>
<feature type="domain" description="LysM" evidence="2">
    <location>
        <begin position="102"/>
        <end position="151"/>
    </location>
</feature>
<name>A0ABX0IR34_9FLAO</name>
<dbReference type="Pfam" id="PF04972">
    <property type="entry name" value="BON"/>
    <property type="match status" value="1"/>
</dbReference>
<dbReference type="SUPFAM" id="SSF54106">
    <property type="entry name" value="LysM domain"/>
    <property type="match status" value="1"/>
</dbReference>
<dbReference type="Gene3D" id="3.30.1340.30">
    <property type="match status" value="1"/>
</dbReference>
<comment type="caution">
    <text evidence="3">The sequence shown here is derived from an EMBL/GenBank/DDBJ whole genome shotgun (WGS) entry which is preliminary data.</text>
</comment>
<dbReference type="InterPro" id="IPR018392">
    <property type="entry name" value="LysM"/>
</dbReference>
<dbReference type="EMBL" id="VEVQ02000006">
    <property type="protein sequence ID" value="NHN26031.1"/>
    <property type="molecule type" value="Genomic_DNA"/>
</dbReference>
<reference evidence="3 4" key="3">
    <citation type="submission" date="2020-02" db="EMBL/GenBank/DDBJ databases">
        <title>Flavobacterium profundi sp. nov., isolated from a deep-sea seamount.</title>
        <authorList>
            <person name="Zhang D.-C."/>
        </authorList>
    </citation>
    <scope>NUCLEOTIDE SEQUENCE [LARGE SCALE GENOMIC DNA]</scope>
    <source>
        <strain evidence="3 4">EC11</strain>
    </source>
</reference>
<dbReference type="PANTHER" id="PTHR34700">
    <property type="entry name" value="POTASSIUM BINDING PROTEIN KBP"/>
    <property type="match status" value="1"/>
</dbReference>
<dbReference type="InterPro" id="IPR007055">
    <property type="entry name" value="BON_dom"/>
</dbReference>
<proteinExistence type="predicted"/>
<feature type="domain" description="BON" evidence="1">
    <location>
        <begin position="26"/>
        <end position="94"/>
    </location>
</feature>
<accession>A0ABX0IR34</accession>
<evidence type="ECO:0000313" key="3">
    <source>
        <dbReference type="EMBL" id="NHN26031.1"/>
    </source>
</evidence>
<dbReference type="Gene3D" id="3.10.350.10">
    <property type="entry name" value="LysM domain"/>
    <property type="match status" value="1"/>
</dbReference>
<dbReference type="InterPro" id="IPR052196">
    <property type="entry name" value="Bact_Kbp"/>
</dbReference>
<dbReference type="PROSITE" id="PS51782">
    <property type="entry name" value="LYSM"/>
    <property type="match status" value="1"/>
</dbReference>
<evidence type="ECO:0000259" key="2">
    <source>
        <dbReference type="PROSITE" id="PS51782"/>
    </source>
</evidence>
<gene>
    <name evidence="3" type="primary">lysM</name>
    <name evidence="3" type="ORF">FIA58_010125</name>
</gene>
<dbReference type="Proteomes" id="UP000817854">
    <property type="component" value="Unassembled WGS sequence"/>
</dbReference>
<dbReference type="CDD" id="cd00118">
    <property type="entry name" value="LysM"/>
    <property type="match status" value="1"/>
</dbReference>
<dbReference type="SMART" id="SM00257">
    <property type="entry name" value="LysM"/>
    <property type="match status" value="1"/>
</dbReference>
<reference evidence="3 4" key="2">
    <citation type="submission" date="2019-05" db="EMBL/GenBank/DDBJ databases">
        <authorList>
            <person name="Lianzixin W."/>
        </authorList>
    </citation>
    <scope>NUCLEOTIDE SEQUENCE [LARGE SCALE GENOMIC DNA]</scope>
    <source>
        <strain evidence="3 4">EC11</strain>
    </source>
</reference>
<dbReference type="NCBIfam" id="NF008399">
    <property type="entry name" value="PRK11198.1"/>
    <property type="match status" value="1"/>
</dbReference>
<dbReference type="PANTHER" id="PTHR34700:SF8">
    <property type="entry name" value="POTASSIUM BINDING PROTEIN KBP"/>
    <property type="match status" value="1"/>
</dbReference>
<dbReference type="PROSITE" id="PS50914">
    <property type="entry name" value="BON"/>
    <property type="match status" value="1"/>
</dbReference>
<dbReference type="Pfam" id="PF01476">
    <property type="entry name" value="LysM"/>
    <property type="match status" value="1"/>
</dbReference>
<sequence>MGLFSFVKNAGAKLFGKKEEEAPVEEKAVLKASALLEHVKALGLKYKTIKISLKGDDVVVEGDVDEQEDAERIVLAIGNVEGVDTVDNQMIVIAPEPKPEAQFHTVEKGEWLSKIAKKYYGDANKFNIIFEANQPMLDHPDKIYPGQVLRIPNID</sequence>
<organism evidence="3 4">
    <name type="scientific">Flavobacterium jejuense</name>
    <dbReference type="NCBI Taxonomy" id="1544455"/>
    <lineage>
        <taxon>Bacteria</taxon>
        <taxon>Pseudomonadati</taxon>
        <taxon>Bacteroidota</taxon>
        <taxon>Flavobacteriia</taxon>
        <taxon>Flavobacteriales</taxon>
        <taxon>Flavobacteriaceae</taxon>
        <taxon>Flavobacterium</taxon>
    </lineage>
</organism>
<dbReference type="RefSeq" id="WP_140962370.1">
    <property type="nucleotide sequence ID" value="NZ_VEVQ02000006.1"/>
</dbReference>
<evidence type="ECO:0000259" key="1">
    <source>
        <dbReference type="PROSITE" id="PS50914"/>
    </source>
</evidence>
<protein>
    <submittedName>
        <fullName evidence="3">Peptidoglycan-binding protein LysM</fullName>
    </submittedName>
</protein>
<dbReference type="InterPro" id="IPR036779">
    <property type="entry name" value="LysM_dom_sf"/>
</dbReference>
<evidence type="ECO:0000313" key="4">
    <source>
        <dbReference type="Proteomes" id="UP000817854"/>
    </source>
</evidence>